<dbReference type="OrthoDB" id="5565328at2759"/>
<sequence>MSTCMEEQQHVASSDPEHQFSGYASNISRKEIDSARATKRRKLDCLVPTSARDLFVMFIGLRNNGIAPIPASSPDRPEIPRAHGEPILAESPRRTTLDEVIDQNTVLLPPHRIDATTTHRYMASLSLIQKRALVRELQGNACRIEALAEKISKESWRYSEILVMFEAYPSERSYRAKDTNGHRNGLGPLRRIVNIAEGCGTKDKRCSVTWAFANGIEEAARVVRCFGEEACVRALQGAAGESVLWGEREWLEEEETGGEADLMNVEGMNAFAAYVMLYERTLEDVLDMSPESRMEEFWGWYGRSAWMLEKQIQTEALESHLPSTLSPSVLVPPVEPPSPMSPGLKPLPPQVLLLALPALLLHPPTHGKYPLSLFLSLRVLQLCLQLPALAPDVECYAWMALAEVGMRVIKSGFHKSGEHDWTIGLEEEVEKAIGKGLLLAQKHPVLRHLRHHLSLLNAHFAFYRSNTGFARAILRRLISTFVPSDPPTIVYAAYFALVTQLRSSPPSSQHSHRNGANESIYLHPHTNPPEVQASLIALTNLPAIAAQNRHFSVVKLVAVLRLRALVAAEIWEMVGDALQAAEQLLLLAFDDSDGAKKGGQESGVKREGSEFLSRSCSITSQEVHDGAATQFRSQTLSHMEPDDKAWTEQPPANAKDPQDPLIAALSVHTLMLGIIYHTHGGRARAAEPRLAALNSLMDSGAPVGGVHSDGLVEVRSTSPHPPIHLRVSHPRVIFLLTFLISAVAKRDPVGRRPKKKVFAESGIVNCRAGCDEDGGRAFEINVPPWSSHGDVENIDQTTLRIEADLLCELAAVSIQRCDFDAAGKHLDTVVAHTRARGFFSEYAPRITLHYAHLAHAIGDTDRAGTCYRVAAHLDGAGPVGTSSTNTSGFVVAAARAGEVLLRIGLAAKQAAPNMTSDPPTVTDEQSHAPYLDESTVALAEDAIARCSARTSASLPLKSFGDNHMRALVLAVVGAQYVHTALEHAMEVSAVCETLGAGMGAGEGASICGMGNAALRPWVGERFLELFKRTGKEKGLQKQQEFNALYRSAVDAVRTVTDAPVKTGHHRV</sequence>
<evidence type="ECO:0000313" key="2">
    <source>
        <dbReference type="EMBL" id="KIK29826.1"/>
    </source>
</evidence>
<proteinExistence type="predicted"/>
<gene>
    <name evidence="2" type="ORF">PISMIDRAFT_6586</name>
</gene>
<feature type="region of interest" description="Disordered" evidence="1">
    <location>
        <begin position="1"/>
        <end position="21"/>
    </location>
</feature>
<dbReference type="AlphaFoldDB" id="A0A0C9ZKE5"/>
<accession>A0A0C9ZKE5</accession>
<dbReference type="HOGENOM" id="CLU_010367_0_0_1"/>
<name>A0A0C9ZKE5_9AGAM</name>
<dbReference type="STRING" id="765257.A0A0C9ZKE5"/>
<dbReference type="Proteomes" id="UP000054018">
    <property type="component" value="Unassembled WGS sequence"/>
</dbReference>
<keyword evidence="3" id="KW-1185">Reference proteome</keyword>
<reference evidence="3" key="2">
    <citation type="submission" date="2015-01" db="EMBL/GenBank/DDBJ databases">
        <title>Evolutionary Origins and Diversification of the Mycorrhizal Mutualists.</title>
        <authorList>
            <consortium name="DOE Joint Genome Institute"/>
            <consortium name="Mycorrhizal Genomics Consortium"/>
            <person name="Kohler A."/>
            <person name="Kuo A."/>
            <person name="Nagy L.G."/>
            <person name="Floudas D."/>
            <person name="Copeland A."/>
            <person name="Barry K.W."/>
            <person name="Cichocki N."/>
            <person name="Veneault-Fourrey C."/>
            <person name="LaButti K."/>
            <person name="Lindquist E.A."/>
            <person name="Lipzen A."/>
            <person name="Lundell T."/>
            <person name="Morin E."/>
            <person name="Murat C."/>
            <person name="Riley R."/>
            <person name="Ohm R."/>
            <person name="Sun H."/>
            <person name="Tunlid A."/>
            <person name="Henrissat B."/>
            <person name="Grigoriev I.V."/>
            <person name="Hibbett D.S."/>
            <person name="Martin F."/>
        </authorList>
    </citation>
    <scope>NUCLEOTIDE SEQUENCE [LARGE SCALE GENOMIC DNA]</scope>
    <source>
        <strain evidence="3">441</strain>
    </source>
</reference>
<dbReference type="EMBL" id="KN833688">
    <property type="protein sequence ID" value="KIK29826.1"/>
    <property type="molecule type" value="Genomic_DNA"/>
</dbReference>
<evidence type="ECO:0000256" key="1">
    <source>
        <dbReference type="SAM" id="MobiDB-lite"/>
    </source>
</evidence>
<evidence type="ECO:0000313" key="3">
    <source>
        <dbReference type="Proteomes" id="UP000054018"/>
    </source>
</evidence>
<protein>
    <recommendedName>
        <fullName evidence="4">Anaphase-promoting complex subunit 5</fullName>
    </recommendedName>
</protein>
<evidence type="ECO:0008006" key="4">
    <source>
        <dbReference type="Google" id="ProtNLM"/>
    </source>
</evidence>
<reference evidence="2 3" key="1">
    <citation type="submission" date="2014-04" db="EMBL/GenBank/DDBJ databases">
        <authorList>
            <consortium name="DOE Joint Genome Institute"/>
            <person name="Kuo A."/>
            <person name="Kohler A."/>
            <person name="Costa M.D."/>
            <person name="Nagy L.G."/>
            <person name="Floudas D."/>
            <person name="Copeland A."/>
            <person name="Barry K.W."/>
            <person name="Cichocki N."/>
            <person name="Veneault-Fourrey C."/>
            <person name="LaButti K."/>
            <person name="Lindquist E.A."/>
            <person name="Lipzen A."/>
            <person name="Lundell T."/>
            <person name="Morin E."/>
            <person name="Murat C."/>
            <person name="Sun H."/>
            <person name="Tunlid A."/>
            <person name="Henrissat B."/>
            <person name="Grigoriev I.V."/>
            <person name="Hibbett D.S."/>
            <person name="Martin F."/>
            <person name="Nordberg H.P."/>
            <person name="Cantor M.N."/>
            <person name="Hua S.X."/>
        </authorList>
    </citation>
    <scope>NUCLEOTIDE SEQUENCE [LARGE SCALE GENOMIC DNA]</scope>
    <source>
        <strain evidence="2 3">441</strain>
    </source>
</reference>
<feature type="compositionally biased region" description="Polar residues" evidence="1">
    <location>
        <begin position="1"/>
        <end position="12"/>
    </location>
</feature>
<organism evidence="2 3">
    <name type="scientific">Pisolithus microcarpus 441</name>
    <dbReference type="NCBI Taxonomy" id="765257"/>
    <lineage>
        <taxon>Eukaryota</taxon>
        <taxon>Fungi</taxon>
        <taxon>Dikarya</taxon>
        <taxon>Basidiomycota</taxon>
        <taxon>Agaricomycotina</taxon>
        <taxon>Agaricomycetes</taxon>
        <taxon>Agaricomycetidae</taxon>
        <taxon>Boletales</taxon>
        <taxon>Sclerodermatineae</taxon>
        <taxon>Pisolithaceae</taxon>
        <taxon>Pisolithus</taxon>
    </lineage>
</organism>